<dbReference type="Proteomes" id="UP000251647">
    <property type="component" value="Unassembled WGS sequence"/>
</dbReference>
<dbReference type="Gene3D" id="1.20.1050.60">
    <property type="entry name" value="alpha-1,2-mannosidase"/>
    <property type="match status" value="1"/>
</dbReference>
<dbReference type="PROSITE" id="PS51257">
    <property type="entry name" value="PROKAR_LIPOPROTEIN"/>
    <property type="match status" value="1"/>
</dbReference>
<dbReference type="SUPFAM" id="SSF48208">
    <property type="entry name" value="Six-hairpin glycosidases"/>
    <property type="match status" value="1"/>
</dbReference>
<dbReference type="PANTHER" id="PTHR12143">
    <property type="entry name" value="PEPTIDE N-GLYCANASE PNGASE -RELATED"/>
    <property type="match status" value="1"/>
</dbReference>
<sequence>MSFKLTPVALSIVLSFGLIGCNSDSSDSVFKPTPETSIPSTPIVDMSVLKFIDPMIGTAASGHTFPGSVVPRGMVQLSPDTFKGTNQDTEAGQNPWHSASGYWDASDYAKGDVFTTDLNIYGFSHTHLSGTGATDLGDILVLPYSDDNFRENNCFDKKNEIASPGYYSVILNEGKIKAELTTTTRVGVHRYTYEKGAERKIKLDLAHTLATNNGESLQNRIEMVDEYTIRGRRVSTGWFQGQDIFFYAKFNQPIVEALIARDGGQPTEMKMGAVYGSINSPNKEQITYLDFGQGDTPIEMRVALSPVDWEGAQKNLEVETPSYNFADVKAKAELAWAQELASVRVEGGTDTEKTNFYTAMYHAMIAPVEYQDVDGRYRDLLGGIHTADGYKNYSVYSTWDSFRAVHPLLTIVNPEHATALANDLIRKSQETGLLPKWEGYGEETGTMIGYPATAIIGDAVVKGLDVDPKAALEAAKKSAYYRPYDFPQIPDHTLQAVMAGQLSYYERDKCVGLPNWNSVSYALEFSYYDWTIGQMAKAAGDEDAYQEFNDRAYWSLNHWDTDAGFFVPVQLNSCEKEFESAKFDPYTSDAYWYTEGNAWQWQWTFMQDMDKLTEVMGGPVGFQQKLDALFAADPNGGHNHQDMTGFIGQYIHGNEPSHHVIYLYNRTATPWKAQEYLDKVYKEFYKPTPDGIIGNEDVGQMSAWYIMSAMGFYQVTPTDPTYTIGRPIFDKVVITLPDGDFTITADNNSAENKYVKSVLINGQPLNKFNTFEHSEIKAGGSLHFVMTADKSQAMSANM</sequence>
<name>A0A2T3QBG3_PHODM</name>
<protein>
    <submittedName>
        <fullName evidence="3">Alpha-1,2-mannosidase</fullName>
    </submittedName>
</protein>
<dbReference type="AlphaFoldDB" id="A0A2T3QBG3"/>
<evidence type="ECO:0000313" key="3">
    <source>
        <dbReference type="EMBL" id="SPY44435.1"/>
    </source>
</evidence>
<organism evidence="3 4">
    <name type="scientific">Photobacterium damselae</name>
    <dbReference type="NCBI Taxonomy" id="38293"/>
    <lineage>
        <taxon>Bacteria</taxon>
        <taxon>Pseudomonadati</taxon>
        <taxon>Pseudomonadota</taxon>
        <taxon>Gammaproteobacteria</taxon>
        <taxon>Vibrionales</taxon>
        <taxon>Vibrionaceae</taxon>
        <taxon>Photobacterium</taxon>
    </lineage>
</organism>
<feature type="domain" description="Glycosyl hydrolase family 92 N-terminal" evidence="2">
    <location>
        <begin position="51"/>
        <end position="305"/>
    </location>
</feature>
<dbReference type="Gene3D" id="3.30.2080.10">
    <property type="entry name" value="GH92 mannosidase domain"/>
    <property type="match status" value="1"/>
</dbReference>
<dbReference type="Pfam" id="PF17678">
    <property type="entry name" value="Glyco_hydro_92N"/>
    <property type="match status" value="1"/>
</dbReference>
<dbReference type="EMBL" id="UATL01000005">
    <property type="protein sequence ID" value="SPY44435.1"/>
    <property type="molecule type" value="Genomic_DNA"/>
</dbReference>
<dbReference type="GO" id="GO:0000224">
    <property type="term" value="F:peptide-N4-(N-acetyl-beta-glucosaminyl)asparagine amidase activity"/>
    <property type="evidence" value="ECO:0007669"/>
    <property type="project" value="TreeGrafter"/>
</dbReference>
<evidence type="ECO:0000259" key="1">
    <source>
        <dbReference type="Pfam" id="PF07971"/>
    </source>
</evidence>
<dbReference type="InterPro" id="IPR012939">
    <property type="entry name" value="Glyco_hydro_92"/>
</dbReference>
<dbReference type="GO" id="GO:0005975">
    <property type="term" value="P:carbohydrate metabolic process"/>
    <property type="evidence" value="ECO:0007669"/>
    <property type="project" value="InterPro"/>
</dbReference>
<dbReference type="GO" id="GO:0006516">
    <property type="term" value="P:glycoprotein catabolic process"/>
    <property type="evidence" value="ECO:0007669"/>
    <property type="project" value="TreeGrafter"/>
</dbReference>
<feature type="domain" description="Glycosyl hydrolase family 92" evidence="1">
    <location>
        <begin position="311"/>
        <end position="787"/>
    </location>
</feature>
<reference evidence="3 4" key="1">
    <citation type="submission" date="2018-06" db="EMBL/GenBank/DDBJ databases">
        <authorList>
            <consortium name="Pathogen Informatics"/>
            <person name="Doyle S."/>
        </authorList>
    </citation>
    <scope>NUCLEOTIDE SEQUENCE [LARGE SCALE GENOMIC DNA]</scope>
    <source>
        <strain evidence="3 4">NCTC11647</strain>
    </source>
</reference>
<dbReference type="Gene3D" id="2.70.98.10">
    <property type="match status" value="1"/>
</dbReference>
<dbReference type="Pfam" id="PF07971">
    <property type="entry name" value="Glyco_hydro_92"/>
    <property type="match status" value="1"/>
</dbReference>
<dbReference type="FunFam" id="3.30.2080.10:FF:000001">
    <property type="entry name" value="Alpha-1,2-mannosidase subfamily"/>
    <property type="match status" value="1"/>
</dbReference>
<dbReference type="PANTHER" id="PTHR12143:SF39">
    <property type="entry name" value="SECRETED PROTEIN"/>
    <property type="match status" value="1"/>
</dbReference>
<proteinExistence type="predicted"/>
<dbReference type="NCBIfam" id="TIGR01180">
    <property type="entry name" value="aman2_put"/>
    <property type="match status" value="1"/>
</dbReference>
<dbReference type="OrthoDB" id="9804511at2"/>
<dbReference type="InterPro" id="IPR008928">
    <property type="entry name" value="6-hairpin_glycosidase_sf"/>
</dbReference>
<gene>
    <name evidence="3" type="ORF">NCTC11647_03380</name>
</gene>
<accession>A0A2T3QBG3</accession>
<dbReference type="InterPro" id="IPR014718">
    <property type="entry name" value="GH-type_carb-bd"/>
</dbReference>
<evidence type="ECO:0000313" key="4">
    <source>
        <dbReference type="Proteomes" id="UP000251647"/>
    </source>
</evidence>
<dbReference type="GO" id="GO:0005829">
    <property type="term" value="C:cytosol"/>
    <property type="evidence" value="ECO:0007669"/>
    <property type="project" value="TreeGrafter"/>
</dbReference>
<dbReference type="RefSeq" id="WP_005304157.1">
    <property type="nucleotide sequence ID" value="NZ_PYOG01000031.1"/>
</dbReference>
<dbReference type="InterPro" id="IPR005887">
    <property type="entry name" value="GH92_a_mannosidase_put"/>
</dbReference>
<dbReference type="Gene3D" id="1.20.1610.10">
    <property type="entry name" value="alpha-1,2-mannosidases domains"/>
    <property type="match status" value="1"/>
</dbReference>
<dbReference type="InterPro" id="IPR041371">
    <property type="entry name" value="GH92_N"/>
</dbReference>
<dbReference type="GO" id="GO:0030246">
    <property type="term" value="F:carbohydrate binding"/>
    <property type="evidence" value="ECO:0007669"/>
    <property type="project" value="InterPro"/>
</dbReference>
<evidence type="ECO:0000259" key="2">
    <source>
        <dbReference type="Pfam" id="PF17678"/>
    </source>
</evidence>
<dbReference type="InterPro" id="IPR050883">
    <property type="entry name" value="PNGase"/>
</dbReference>